<dbReference type="Pfam" id="PF26588">
    <property type="entry name" value="GAIN_ADGRA3"/>
    <property type="match status" value="1"/>
</dbReference>
<proteinExistence type="inferred from homology"/>
<evidence type="ECO:0000256" key="1">
    <source>
        <dbReference type="ARBA" id="ARBA00007343"/>
    </source>
</evidence>
<dbReference type="InterPro" id="IPR001611">
    <property type="entry name" value="Leu-rich_rpt"/>
</dbReference>
<feature type="domain" description="G-protein coupled receptors family 2 profile 1" evidence="7">
    <location>
        <begin position="208"/>
        <end position="303"/>
    </location>
</feature>
<dbReference type="InterPro" id="IPR003591">
    <property type="entry name" value="Leu-rich_rpt_typical-subtyp"/>
</dbReference>
<dbReference type="SMART" id="SM00369">
    <property type="entry name" value="LRR_TYP"/>
    <property type="match status" value="2"/>
</dbReference>
<evidence type="ECO:0000259" key="8">
    <source>
        <dbReference type="PROSITE" id="PS50835"/>
    </source>
</evidence>
<sequence>MISRIEPGAFLGLPALKRLDLSNNSIGCLNVDIFKGLTSLIRLNLSGNMFSSLAQGTFDSLVSLKSLEFQTPYLLCDCNLLWLLRWIKERNIAVKNTKCSYPQSLQGQLITSIRPELLTCDAPLELPSFQLTPSQRQVVFQGDSLPFQCQASFVAEDMQVLWYQNGRMVKPDAAQGIFIEKRMVQNCSLIASALTISNIQPGFTGNWECRVRTSRGNTTRTVHIVVLESSAKYCAPERISNNKGEFRWPRTLAGIRAYLSCNRLPSSAGTYSGSAGEEQRAWRYCDREGLWAEEDYSRCQFQKDVTRFLYVINQMPLNESNVVPRARRLLVYTIDAANFSDKMDIIFVAEMIEKFGKFVEKFKDLGEVMVSMASNLMLADERVLWMAQREAMACSRIIACLQKIAVYRLATAQAFSLTSPNIALEAHTVRANDWNGMTCMLFQRPSPERTPSQDRQLTFKCNTTSSFSSILHKVDQRDVPACPQDPVITLRRFALRVGCQVHACWEPQPGGRTSAVEYFSRDPASAPSHLRHYYHTLLCLLTIIVSYIHHHRSVR</sequence>
<protein>
    <submittedName>
        <fullName evidence="9">Adhesion G protein-coupled receptor A3 isoform X2</fullName>
    </submittedName>
</protein>
<dbReference type="PANTHER" id="PTHR45930:SF2">
    <property type="entry name" value="ADHESION G PROTEIN-COUPLED RECEPTOR A3"/>
    <property type="match status" value="1"/>
</dbReference>
<dbReference type="InterPro" id="IPR013783">
    <property type="entry name" value="Ig-like_fold"/>
</dbReference>
<dbReference type="InterPro" id="IPR032675">
    <property type="entry name" value="LRR_dom_sf"/>
</dbReference>
<dbReference type="GO" id="GO:0009897">
    <property type="term" value="C:external side of plasma membrane"/>
    <property type="evidence" value="ECO:0007669"/>
    <property type="project" value="TreeGrafter"/>
</dbReference>
<dbReference type="InterPro" id="IPR036445">
    <property type="entry name" value="GPCR_2_extracell_dom_sf"/>
</dbReference>
<keyword evidence="4" id="KW-0677">Repeat</keyword>
<dbReference type="Pfam" id="PF13855">
    <property type="entry name" value="LRR_8"/>
    <property type="match status" value="1"/>
</dbReference>
<dbReference type="PANTHER" id="PTHR45930">
    <property type="entry name" value="G-PROTEIN COUPLED RECEPTOR 124-LIKE PROTEIN"/>
    <property type="match status" value="1"/>
</dbReference>
<dbReference type="AlphaFoldDB" id="A0AAD3M659"/>
<dbReference type="InterPro" id="IPR051963">
    <property type="entry name" value="Adhesion_GPCR_A"/>
</dbReference>
<gene>
    <name evidence="9" type="ORF">AKAME5_002723400</name>
</gene>
<dbReference type="SUPFAM" id="SSF52058">
    <property type="entry name" value="L domain-like"/>
    <property type="match status" value="1"/>
</dbReference>
<dbReference type="PROSITE" id="PS50835">
    <property type="entry name" value="IG_LIKE"/>
    <property type="match status" value="1"/>
</dbReference>
<evidence type="ECO:0000256" key="6">
    <source>
        <dbReference type="ARBA" id="ARBA00023170"/>
    </source>
</evidence>
<dbReference type="Gene3D" id="4.10.1240.10">
    <property type="entry name" value="GPCR, family 2, extracellular hormone receptor domain"/>
    <property type="match status" value="1"/>
</dbReference>
<dbReference type="InterPro" id="IPR036179">
    <property type="entry name" value="Ig-like_dom_sf"/>
</dbReference>
<evidence type="ECO:0000256" key="2">
    <source>
        <dbReference type="ARBA" id="ARBA00022614"/>
    </source>
</evidence>
<keyword evidence="10" id="KW-1185">Reference proteome</keyword>
<dbReference type="Gene3D" id="2.60.40.10">
    <property type="entry name" value="Immunoglobulins"/>
    <property type="match status" value="1"/>
</dbReference>
<dbReference type="InterPro" id="IPR007110">
    <property type="entry name" value="Ig-like_dom"/>
</dbReference>
<feature type="non-terminal residue" evidence="9">
    <location>
        <position position="1"/>
    </location>
</feature>
<dbReference type="InterPro" id="IPR058808">
    <property type="entry name" value="GAIN_ADGRA2/3"/>
</dbReference>
<keyword evidence="5" id="KW-1015">Disulfide bond</keyword>
<dbReference type="SMART" id="SM00082">
    <property type="entry name" value="LRRCT"/>
    <property type="match status" value="1"/>
</dbReference>
<keyword evidence="2" id="KW-0433">Leucine-rich repeat</keyword>
<accession>A0AAD3M659</accession>
<dbReference type="InterPro" id="IPR000483">
    <property type="entry name" value="Cys-rich_flank_reg_C"/>
</dbReference>
<dbReference type="Proteomes" id="UP001279410">
    <property type="component" value="Unassembled WGS sequence"/>
</dbReference>
<evidence type="ECO:0000256" key="5">
    <source>
        <dbReference type="ARBA" id="ARBA00023157"/>
    </source>
</evidence>
<dbReference type="GO" id="GO:0007166">
    <property type="term" value="P:cell surface receptor signaling pathway"/>
    <property type="evidence" value="ECO:0007669"/>
    <property type="project" value="TreeGrafter"/>
</dbReference>
<name>A0AAD3M659_LATJO</name>
<feature type="domain" description="Ig-like" evidence="8">
    <location>
        <begin position="127"/>
        <end position="225"/>
    </location>
</feature>
<organism evidence="9 10">
    <name type="scientific">Lates japonicus</name>
    <name type="common">Japanese lates</name>
    <dbReference type="NCBI Taxonomy" id="270547"/>
    <lineage>
        <taxon>Eukaryota</taxon>
        <taxon>Metazoa</taxon>
        <taxon>Chordata</taxon>
        <taxon>Craniata</taxon>
        <taxon>Vertebrata</taxon>
        <taxon>Euteleostomi</taxon>
        <taxon>Actinopterygii</taxon>
        <taxon>Neopterygii</taxon>
        <taxon>Teleostei</taxon>
        <taxon>Neoteleostei</taxon>
        <taxon>Acanthomorphata</taxon>
        <taxon>Carangaria</taxon>
        <taxon>Carangaria incertae sedis</taxon>
        <taxon>Centropomidae</taxon>
        <taxon>Lates</taxon>
    </lineage>
</organism>
<dbReference type="Gene3D" id="3.80.10.10">
    <property type="entry name" value="Ribonuclease Inhibitor"/>
    <property type="match status" value="1"/>
</dbReference>
<dbReference type="SMART" id="SM00409">
    <property type="entry name" value="IG"/>
    <property type="match status" value="1"/>
</dbReference>
<evidence type="ECO:0000256" key="3">
    <source>
        <dbReference type="ARBA" id="ARBA00022729"/>
    </source>
</evidence>
<evidence type="ECO:0000313" key="9">
    <source>
        <dbReference type="EMBL" id="GLD47876.1"/>
    </source>
</evidence>
<dbReference type="InterPro" id="IPR003599">
    <property type="entry name" value="Ig_sub"/>
</dbReference>
<dbReference type="SUPFAM" id="SSF111418">
    <property type="entry name" value="Hormone receptor domain"/>
    <property type="match status" value="1"/>
</dbReference>
<keyword evidence="3" id="KW-0732">Signal</keyword>
<reference evidence="9" key="1">
    <citation type="submission" date="2022-08" db="EMBL/GenBank/DDBJ databases">
        <title>Genome sequencing of akame (Lates japonicus).</title>
        <authorList>
            <person name="Hashiguchi Y."/>
            <person name="Takahashi H."/>
        </authorList>
    </citation>
    <scope>NUCLEOTIDE SEQUENCE</scope>
    <source>
        <strain evidence="9">Kochi</strain>
    </source>
</reference>
<dbReference type="SUPFAM" id="SSF48726">
    <property type="entry name" value="Immunoglobulin"/>
    <property type="match status" value="1"/>
</dbReference>
<dbReference type="Pfam" id="PF13895">
    <property type="entry name" value="Ig_2"/>
    <property type="match status" value="1"/>
</dbReference>
<dbReference type="GO" id="GO:0004930">
    <property type="term" value="F:G protein-coupled receptor activity"/>
    <property type="evidence" value="ECO:0007669"/>
    <property type="project" value="InterPro"/>
</dbReference>
<dbReference type="InterPro" id="IPR001879">
    <property type="entry name" value="GPCR_2_extracellular_dom"/>
</dbReference>
<evidence type="ECO:0000259" key="7">
    <source>
        <dbReference type="PROSITE" id="PS50227"/>
    </source>
</evidence>
<evidence type="ECO:0000313" key="10">
    <source>
        <dbReference type="Proteomes" id="UP001279410"/>
    </source>
</evidence>
<keyword evidence="6 9" id="KW-0675">Receptor</keyword>
<dbReference type="EMBL" id="BRZM01003379">
    <property type="protein sequence ID" value="GLD47876.1"/>
    <property type="molecule type" value="Genomic_DNA"/>
</dbReference>
<dbReference type="PROSITE" id="PS50227">
    <property type="entry name" value="G_PROTEIN_RECEP_F2_3"/>
    <property type="match status" value="1"/>
</dbReference>
<comment type="similarity">
    <text evidence="1">Belongs to the G-protein coupled receptor 2 family. Adhesion G-protein coupled receptor (ADGR) subfamily.</text>
</comment>
<comment type="caution">
    <text evidence="9">The sequence shown here is derived from an EMBL/GenBank/DDBJ whole genome shotgun (WGS) entry which is preliminary data.</text>
</comment>
<evidence type="ECO:0000256" key="4">
    <source>
        <dbReference type="ARBA" id="ARBA00022737"/>
    </source>
</evidence>